<name>A0A5R9IZK7_9PROT</name>
<dbReference type="EMBL" id="VCDI01000011">
    <property type="protein sequence ID" value="TLU70722.1"/>
    <property type="molecule type" value="Genomic_DNA"/>
</dbReference>
<dbReference type="Pfam" id="PF05598">
    <property type="entry name" value="DUF772"/>
    <property type="match status" value="1"/>
</dbReference>
<evidence type="ECO:0000256" key="1">
    <source>
        <dbReference type="SAM" id="MobiDB-lite"/>
    </source>
</evidence>
<protein>
    <submittedName>
        <fullName evidence="3">Transposase</fullName>
    </submittedName>
</protein>
<evidence type="ECO:0000313" key="3">
    <source>
        <dbReference type="EMBL" id="TLU70722.1"/>
    </source>
</evidence>
<dbReference type="PANTHER" id="PTHR35604">
    <property type="entry name" value="TRANSPOSASE INSH FOR INSERTION SEQUENCE ELEMENT IS5A-RELATED"/>
    <property type="match status" value="1"/>
</dbReference>
<feature type="domain" description="Transposase InsH N-terminal" evidence="2">
    <location>
        <begin position="18"/>
        <end position="114"/>
    </location>
</feature>
<feature type="region of interest" description="Disordered" evidence="1">
    <location>
        <begin position="159"/>
        <end position="193"/>
    </location>
</feature>
<keyword evidence="4" id="KW-1185">Reference proteome</keyword>
<feature type="compositionally biased region" description="Low complexity" evidence="1">
    <location>
        <begin position="184"/>
        <end position="193"/>
    </location>
</feature>
<accession>A0A5R9IZK7</accession>
<dbReference type="OrthoDB" id="9774608at2"/>
<dbReference type="Proteomes" id="UP000305654">
    <property type="component" value="Unassembled WGS sequence"/>
</dbReference>
<evidence type="ECO:0000313" key="4">
    <source>
        <dbReference type="Proteomes" id="UP000305654"/>
    </source>
</evidence>
<organism evidence="3 4">
    <name type="scientific">Lichenicoccus roseus</name>
    <dbReference type="NCBI Taxonomy" id="2683649"/>
    <lineage>
        <taxon>Bacteria</taxon>
        <taxon>Pseudomonadati</taxon>
        <taxon>Pseudomonadota</taxon>
        <taxon>Alphaproteobacteria</taxon>
        <taxon>Acetobacterales</taxon>
        <taxon>Acetobacteraceae</taxon>
        <taxon>Lichenicoccus</taxon>
    </lineage>
</organism>
<comment type="caution">
    <text evidence="3">The sequence shown here is derived from an EMBL/GenBank/DDBJ whole genome shotgun (WGS) entry which is preliminary data.</text>
</comment>
<sequence length="232" mass="25539">MRGSDGQSGALFSYVGCEARVPAGHPLRLIRAVVNEALDALCGDSDRLYARIGRPGIAPEKLQRALLVQAFYSIRSNRQLMKQLDYNLLFRWLVDLSMDAPVWNATTFSKNRERLLYGDVAQRLLTAVVAQPQMAPLMSNEHFSVNGILIQAWASHKSFQPKPDDDHGDTPLVSPLRRQGVMPSRTGAGRSGATRRIATRPIQMPGSAASQTGNPASWPMPGIFSWRTAAAW</sequence>
<dbReference type="PANTHER" id="PTHR35604:SF2">
    <property type="entry name" value="TRANSPOSASE INSH FOR INSERTION SEQUENCE ELEMENT IS5A-RELATED"/>
    <property type="match status" value="1"/>
</dbReference>
<dbReference type="AlphaFoldDB" id="A0A5R9IZK7"/>
<evidence type="ECO:0000259" key="2">
    <source>
        <dbReference type="Pfam" id="PF05598"/>
    </source>
</evidence>
<proteinExistence type="predicted"/>
<gene>
    <name evidence="3" type="ORF">FE263_20345</name>
</gene>
<dbReference type="InterPro" id="IPR008490">
    <property type="entry name" value="Transposase_InsH_N"/>
</dbReference>
<reference evidence="3 4" key="1">
    <citation type="submission" date="2019-05" db="EMBL/GenBank/DDBJ databases">
        <authorList>
            <person name="Pankratov T."/>
            <person name="Grouzdev D."/>
        </authorList>
    </citation>
    <scope>NUCLEOTIDE SEQUENCE [LARGE SCALE GENOMIC DNA]</scope>
    <source>
        <strain evidence="3 4">KEBCLARHB70R</strain>
    </source>
</reference>